<reference evidence="1 2" key="1">
    <citation type="journal article" date="2021" name="Front. Microbiol.">
        <title>Bacterial Transformation of Aromatic Monomers in Softwood Black Liquor.</title>
        <authorList>
            <person name="Navas L.E."/>
            <person name="Dexter G."/>
            <person name="Liu J."/>
            <person name="Levy-Booth D."/>
            <person name="Cho M."/>
            <person name="Jang S.K."/>
            <person name="Mansfield S.D."/>
            <person name="Renneckar S."/>
            <person name="Mohn W.W."/>
            <person name="Eltis L.D."/>
        </authorList>
    </citation>
    <scope>NUCLEOTIDE SEQUENCE [LARGE SCALE GENOMIC DNA]</scope>
    <source>
        <strain evidence="1 2">GD02</strain>
    </source>
</reference>
<dbReference type="RefSeq" id="WP_229582265.1">
    <property type="nucleotide sequence ID" value="NZ_CP083974.1"/>
</dbReference>
<gene>
    <name evidence="1" type="ORF">KUM34_001250</name>
</gene>
<dbReference type="Proteomes" id="UP001162740">
    <property type="component" value="Chromosome"/>
</dbReference>
<name>A0AA46WVV7_RHORH</name>
<organism evidence="1 2">
    <name type="scientific">Rhodococcus rhodochrous</name>
    <dbReference type="NCBI Taxonomy" id="1829"/>
    <lineage>
        <taxon>Bacteria</taxon>
        <taxon>Bacillati</taxon>
        <taxon>Actinomycetota</taxon>
        <taxon>Actinomycetes</taxon>
        <taxon>Mycobacteriales</taxon>
        <taxon>Nocardiaceae</taxon>
        <taxon>Rhodococcus</taxon>
    </lineage>
</organism>
<accession>A0AA46WVV7</accession>
<dbReference type="EMBL" id="CP083974">
    <property type="protein sequence ID" value="UZF45371.1"/>
    <property type="molecule type" value="Genomic_DNA"/>
</dbReference>
<evidence type="ECO:0000313" key="1">
    <source>
        <dbReference type="EMBL" id="UZF45371.1"/>
    </source>
</evidence>
<evidence type="ECO:0000313" key="2">
    <source>
        <dbReference type="Proteomes" id="UP001162740"/>
    </source>
</evidence>
<protein>
    <recommendedName>
        <fullName evidence="3">Helix-turn-helix domain-containing protein</fullName>
    </recommendedName>
</protein>
<dbReference type="AlphaFoldDB" id="A0AA46WVV7"/>
<sequence length="129" mass="13895">MHVDTTAQRQPVPSIQRLDDALVLTGDAVGTVRWVLSVAISARRRGGLSVPREVGQLAGLLTGHGQKPTATEGFGQSRGDVIGVGELARLLGCSHRHARRIAPELGRLEAGRWVIDRNIAEQYARSRTA</sequence>
<evidence type="ECO:0008006" key="3">
    <source>
        <dbReference type="Google" id="ProtNLM"/>
    </source>
</evidence>
<proteinExistence type="predicted"/>